<dbReference type="OrthoDB" id="3779334at2"/>
<dbReference type="eggNOG" id="COG3832">
    <property type="taxonomic scope" value="Bacteria"/>
</dbReference>
<evidence type="ECO:0000313" key="2">
    <source>
        <dbReference type="Proteomes" id="UP000004926"/>
    </source>
</evidence>
<dbReference type="STRING" id="882083.SacmaDRAFT_5680"/>
<evidence type="ECO:0000313" key="1">
    <source>
        <dbReference type="EMBL" id="EHR53794.1"/>
    </source>
</evidence>
<dbReference type="EMBL" id="CM001439">
    <property type="protein sequence ID" value="EHR53794.1"/>
    <property type="molecule type" value="Genomic_DNA"/>
</dbReference>
<dbReference type="CDD" id="cd07812">
    <property type="entry name" value="SRPBCC"/>
    <property type="match status" value="1"/>
</dbReference>
<accession>H5XB64</accession>
<dbReference type="InterPro" id="IPR019587">
    <property type="entry name" value="Polyketide_cyclase/dehydratase"/>
</dbReference>
<reference evidence="1 2" key="1">
    <citation type="journal article" date="2012" name="Stand. Genomic Sci.">
        <title>Genome sequence of the ocean sediment bacterium Saccharomonospora marina type strain (XMU15(T)).</title>
        <authorList>
            <person name="Klenk H.P."/>
            <person name="Lu M."/>
            <person name="Lucas S."/>
            <person name="Lapidus A."/>
            <person name="Copeland A."/>
            <person name="Pitluck S."/>
            <person name="Goodwin L.A."/>
            <person name="Han C."/>
            <person name="Tapia R."/>
            <person name="Brambilla E.M."/>
            <person name="Potter G."/>
            <person name="Land M."/>
            <person name="Ivanova N."/>
            <person name="Rohde M."/>
            <person name="Goker M."/>
            <person name="Detter J.C."/>
            <person name="Li W.J."/>
            <person name="Kyrpides N.C."/>
            <person name="Woyke T."/>
        </authorList>
    </citation>
    <scope>NUCLEOTIDE SEQUENCE [LARGE SCALE GENOMIC DNA]</scope>
    <source>
        <strain evidence="1 2">XMU15</strain>
    </source>
</reference>
<proteinExistence type="predicted"/>
<dbReference type="HOGENOM" id="CLU_106514_2_0_11"/>
<dbReference type="SUPFAM" id="SSF55961">
    <property type="entry name" value="Bet v1-like"/>
    <property type="match status" value="1"/>
</dbReference>
<organism evidence="1 2">
    <name type="scientific">Saccharomonospora marina XMU15</name>
    <dbReference type="NCBI Taxonomy" id="882083"/>
    <lineage>
        <taxon>Bacteria</taxon>
        <taxon>Bacillati</taxon>
        <taxon>Actinomycetota</taxon>
        <taxon>Actinomycetes</taxon>
        <taxon>Pseudonocardiales</taxon>
        <taxon>Pseudonocardiaceae</taxon>
        <taxon>Saccharomonospora</taxon>
    </lineage>
</organism>
<dbReference type="Pfam" id="PF10604">
    <property type="entry name" value="Polyketide_cyc2"/>
    <property type="match status" value="1"/>
</dbReference>
<dbReference type="Gene3D" id="3.30.530.20">
    <property type="match status" value="1"/>
</dbReference>
<evidence type="ECO:0008006" key="3">
    <source>
        <dbReference type="Google" id="ProtNLM"/>
    </source>
</evidence>
<gene>
    <name evidence="1" type="ORF">SacmaDRAFT_5680</name>
</gene>
<name>H5XB64_9PSEU</name>
<sequence length="157" mass="17415">MPVESTAPDATGQIEIQAPAEKVYELLSDPGVLAELAGEYSGYKWLGQVRSARRGARFRGYNRNGPRRWSTVATITDAEEGKRFAFDVSAGPLAVSRWQYDIEPTENGCRVTESTWDRRAGWVRTLTGPISGVRDRASVNERNIAATLRGLKERVES</sequence>
<protein>
    <recommendedName>
        <fullName evidence="3">Polyketide cyclase / dehydrase and lipid transport</fullName>
    </recommendedName>
</protein>
<dbReference type="Proteomes" id="UP000004926">
    <property type="component" value="Chromosome"/>
</dbReference>
<keyword evidence="2" id="KW-1185">Reference proteome</keyword>
<dbReference type="AlphaFoldDB" id="H5XB64"/>
<dbReference type="RefSeq" id="WP_009157168.1">
    <property type="nucleotide sequence ID" value="NZ_CM001439.1"/>
</dbReference>
<dbReference type="InterPro" id="IPR023393">
    <property type="entry name" value="START-like_dom_sf"/>
</dbReference>